<protein>
    <submittedName>
        <fullName evidence="1">Uncharacterized protein</fullName>
    </submittedName>
</protein>
<name>A0A022QSL9_ERYGU</name>
<feature type="non-terminal residue" evidence="1">
    <location>
        <position position="1"/>
    </location>
</feature>
<organism evidence="1 2">
    <name type="scientific">Erythranthe guttata</name>
    <name type="common">Yellow monkey flower</name>
    <name type="synonym">Mimulus guttatus</name>
    <dbReference type="NCBI Taxonomy" id="4155"/>
    <lineage>
        <taxon>Eukaryota</taxon>
        <taxon>Viridiplantae</taxon>
        <taxon>Streptophyta</taxon>
        <taxon>Embryophyta</taxon>
        <taxon>Tracheophyta</taxon>
        <taxon>Spermatophyta</taxon>
        <taxon>Magnoliopsida</taxon>
        <taxon>eudicotyledons</taxon>
        <taxon>Gunneridae</taxon>
        <taxon>Pentapetalae</taxon>
        <taxon>asterids</taxon>
        <taxon>lamiids</taxon>
        <taxon>Lamiales</taxon>
        <taxon>Phrymaceae</taxon>
        <taxon>Erythranthe</taxon>
    </lineage>
</organism>
<evidence type="ECO:0000313" key="1">
    <source>
        <dbReference type="EMBL" id="EYU31737.1"/>
    </source>
</evidence>
<dbReference type="AlphaFoldDB" id="A0A022QSL9"/>
<dbReference type="EMBL" id="KI630900">
    <property type="protein sequence ID" value="EYU31737.1"/>
    <property type="molecule type" value="Genomic_DNA"/>
</dbReference>
<accession>A0A022QSL9</accession>
<proteinExistence type="predicted"/>
<dbReference type="Proteomes" id="UP000030748">
    <property type="component" value="Unassembled WGS sequence"/>
</dbReference>
<evidence type="ECO:0000313" key="2">
    <source>
        <dbReference type="Proteomes" id="UP000030748"/>
    </source>
</evidence>
<sequence>DEPTTDITTCTTTPIPLNPSSSLSGLIHLLWLSIPLLRRLILLLPLTTLHGIGTFADLNRSHKDDHDFESDSEFECKDCYIGGEKR</sequence>
<gene>
    <name evidence="1" type="ORF">MIMGU_mgv1a0212572mg</name>
</gene>
<reference evidence="1 2" key="1">
    <citation type="journal article" date="2013" name="Proc. Natl. Acad. Sci. U.S.A.">
        <title>Fine-scale variation in meiotic recombination in Mimulus inferred from population shotgun sequencing.</title>
        <authorList>
            <person name="Hellsten U."/>
            <person name="Wright K.M."/>
            <person name="Jenkins J."/>
            <person name="Shu S."/>
            <person name="Yuan Y."/>
            <person name="Wessler S.R."/>
            <person name="Schmutz J."/>
            <person name="Willis J.H."/>
            <person name="Rokhsar D.S."/>
        </authorList>
    </citation>
    <scope>NUCLEOTIDE SEQUENCE [LARGE SCALE GENOMIC DNA]</scope>
    <source>
        <strain evidence="2">cv. DUN x IM62</strain>
    </source>
</reference>
<keyword evidence="2" id="KW-1185">Reference proteome</keyword>